<dbReference type="AlphaFoldDB" id="A0A5C5W9J1"/>
<keyword evidence="3" id="KW-1185">Reference proteome</keyword>
<dbReference type="InterPro" id="IPR051218">
    <property type="entry name" value="Sec_MonoDiacylglyc_Lipase"/>
</dbReference>
<dbReference type="Gene3D" id="3.40.50.1820">
    <property type="entry name" value="alpha/beta hydrolase"/>
    <property type="match status" value="1"/>
</dbReference>
<evidence type="ECO:0000313" key="2">
    <source>
        <dbReference type="EMBL" id="TWT46953.1"/>
    </source>
</evidence>
<name>A0A5C5W9J1_9PLAN</name>
<evidence type="ECO:0000313" key="3">
    <source>
        <dbReference type="Proteomes" id="UP000317243"/>
    </source>
</evidence>
<dbReference type="OrthoDB" id="5522031at2"/>
<dbReference type="PANTHER" id="PTHR45856">
    <property type="entry name" value="ALPHA/BETA-HYDROLASES SUPERFAMILY PROTEIN"/>
    <property type="match status" value="1"/>
</dbReference>
<dbReference type="PANTHER" id="PTHR45856:SF24">
    <property type="entry name" value="FUNGAL LIPASE-LIKE DOMAIN-CONTAINING PROTEIN"/>
    <property type="match status" value="1"/>
</dbReference>
<comment type="caution">
    <text evidence="2">The sequence shown here is derived from an EMBL/GenBank/DDBJ whole genome shotgun (WGS) entry which is preliminary data.</text>
</comment>
<organism evidence="2 3">
    <name type="scientific">Thalassoglobus neptunius</name>
    <dbReference type="NCBI Taxonomy" id="1938619"/>
    <lineage>
        <taxon>Bacteria</taxon>
        <taxon>Pseudomonadati</taxon>
        <taxon>Planctomycetota</taxon>
        <taxon>Planctomycetia</taxon>
        <taxon>Planctomycetales</taxon>
        <taxon>Planctomycetaceae</taxon>
        <taxon>Thalassoglobus</taxon>
    </lineage>
</organism>
<dbReference type="Proteomes" id="UP000317243">
    <property type="component" value="Unassembled WGS sequence"/>
</dbReference>
<reference evidence="2 3" key="1">
    <citation type="submission" date="2019-02" db="EMBL/GenBank/DDBJ databases">
        <title>Deep-cultivation of Planctomycetes and their phenomic and genomic characterization uncovers novel biology.</title>
        <authorList>
            <person name="Wiegand S."/>
            <person name="Jogler M."/>
            <person name="Boedeker C."/>
            <person name="Pinto D."/>
            <person name="Vollmers J."/>
            <person name="Rivas-Marin E."/>
            <person name="Kohn T."/>
            <person name="Peeters S.H."/>
            <person name="Heuer A."/>
            <person name="Rast P."/>
            <person name="Oberbeckmann S."/>
            <person name="Bunk B."/>
            <person name="Jeske O."/>
            <person name="Meyerdierks A."/>
            <person name="Storesund J.E."/>
            <person name="Kallscheuer N."/>
            <person name="Luecker S."/>
            <person name="Lage O.M."/>
            <person name="Pohl T."/>
            <person name="Merkel B.J."/>
            <person name="Hornburger P."/>
            <person name="Mueller R.-W."/>
            <person name="Bruemmer F."/>
            <person name="Labrenz M."/>
            <person name="Spormann A.M."/>
            <person name="Op Den Camp H."/>
            <person name="Overmann J."/>
            <person name="Amann R."/>
            <person name="Jetten M.S.M."/>
            <person name="Mascher T."/>
            <person name="Medema M.H."/>
            <person name="Devos D.P."/>
            <person name="Kaster A.-K."/>
            <person name="Ovreas L."/>
            <person name="Rohde M."/>
            <person name="Galperin M.Y."/>
            <person name="Jogler C."/>
        </authorList>
    </citation>
    <scope>NUCLEOTIDE SEQUENCE [LARGE SCALE GENOMIC DNA]</scope>
    <source>
        <strain evidence="2 3">KOR42</strain>
    </source>
</reference>
<proteinExistence type="predicted"/>
<dbReference type="InterPro" id="IPR029058">
    <property type="entry name" value="AB_hydrolase_fold"/>
</dbReference>
<protein>
    <submittedName>
        <fullName evidence="2">Lipase (Class 3)</fullName>
    </submittedName>
</protein>
<sequence length="273" mass="30836">MSSSEPDYHFRSAPLTGPLMDRSELQRSLVLGELAYIAYLDEDSAQSTVRPLQLLETLFVEEDGAQAYVFKTEWDCIVACRGTEPTEWNDLKADVNATMAVAGTVGRVHRGFKQEVDDLWPQLFKELEANRKTLWFTGHSLGGAMATICAGRCYQAKLDPVPTELHTFGSPRVGNKRFVNSVPITHYRWVNNNDLVTRVPPMWLGYRHTGKLMYIDSNGQYGRVSKAQYAQDCWNGFWAGLKKGEFDLLADHSMTCYLDGIETGIRAEDDHSR</sequence>
<dbReference type="InterPro" id="IPR002921">
    <property type="entry name" value="Fungal_lipase-type"/>
</dbReference>
<dbReference type="SUPFAM" id="SSF53474">
    <property type="entry name" value="alpha/beta-Hydrolases"/>
    <property type="match status" value="1"/>
</dbReference>
<feature type="domain" description="Fungal lipase-type" evidence="1">
    <location>
        <begin position="78"/>
        <end position="201"/>
    </location>
</feature>
<evidence type="ECO:0000259" key="1">
    <source>
        <dbReference type="Pfam" id="PF01764"/>
    </source>
</evidence>
<dbReference type="Pfam" id="PF01764">
    <property type="entry name" value="Lipase_3"/>
    <property type="match status" value="1"/>
</dbReference>
<dbReference type="GO" id="GO:0006629">
    <property type="term" value="P:lipid metabolic process"/>
    <property type="evidence" value="ECO:0007669"/>
    <property type="project" value="InterPro"/>
</dbReference>
<dbReference type="CDD" id="cd00519">
    <property type="entry name" value="Lipase_3"/>
    <property type="match status" value="1"/>
</dbReference>
<dbReference type="EMBL" id="SIHI01000027">
    <property type="protein sequence ID" value="TWT46953.1"/>
    <property type="molecule type" value="Genomic_DNA"/>
</dbReference>
<gene>
    <name evidence="2" type="ORF">KOR42_42970</name>
</gene>
<accession>A0A5C5W9J1</accession>